<dbReference type="AlphaFoldDB" id="A0A6G0X6U6"/>
<feature type="transmembrane region" description="Helical" evidence="5">
    <location>
        <begin position="256"/>
        <end position="276"/>
    </location>
</feature>
<feature type="transmembrane region" description="Helical" evidence="5">
    <location>
        <begin position="225"/>
        <end position="249"/>
    </location>
</feature>
<dbReference type="GO" id="GO:0005886">
    <property type="term" value="C:plasma membrane"/>
    <property type="evidence" value="ECO:0007669"/>
    <property type="project" value="TreeGrafter"/>
</dbReference>
<evidence type="ECO:0000256" key="3">
    <source>
        <dbReference type="ARBA" id="ARBA00022989"/>
    </source>
</evidence>
<comment type="caution">
    <text evidence="7">The sequence shown here is derived from an EMBL/GenBank/DDBJ whole genome shotgun (WGS) entry which is preliminary data.</text>
</comment>
<feature type="chain" id="PRO_5026079898" description="Zinc/iron permease" evidence="6">
    <location>
        <begin position="24"/>
        <end position="350"/>
    </location>
</feature>
<feature type="transmembrane region" description="Helical" evidence="5">
    <location>
        <begin position="115"/>
        <end position="134"/>
    </location>
</feature>
<feature type="signal peptide" evidence="6">
    <location>
        <begin position="1"/>
        <end position="23"/>
    </location>
</feature>
<dbReference type="VEuPathDB" id="FungiDB:AeMF1_017388"/>
<comment type="subcellular location">
    <subcellularLocation>
        <location evidence="1">Membrane</location>
        <topology evidence="1">Multi-pass membrane protein</topology>
    </subcellularLocation>
</comment>
<accession>A0A6G0X6U6</accession>
<feature type="transmembrane region" description="Helical" evidence="5">
    <location>
        <begin position="195"/>
        <end position="213"/>
    </location>
</feature>
<dbReference type="PANTHER" id="PTHR11040:SF44">
    <property type="entry name" value="PROTEIN ZNTC-RELATED"/>
    <property type="match status" value="1"/>
</dbReference>
<evidence type="ECO:0000256" key="1">
    <source>
        <dbReference type="ARBA" id="ARBA00004141"/>
    </source>
</evidence>
<protein>
    <recommendedName>
        <fullName evidence="9">Zinc/iron permease</fullName>
    </recommendedName>
</protein>
<name>A0A6G0X6U6_9STRA</name>
<dbReference type="EMBL" id="VJMJ01000094">
    <property type="protein sequence ID" value="KAF0735670.1"/>
    <property type="molecule type" value="Genomic_DNA"/>
</dbReference>
<dbReference type="InterPro" id="IPR003689">
    <property type="entry name" value="ZIP"/>
</dbReference>
<evidence type="ECO:0008006" key="9">
    <source>
        <dbReference type="Google" id="ProtNLM"/>
    </source>
</evidence>
<dbReference type="PANTHER" id="PTHR11040">
    <property type="entry name" value="ZINC/IRON TRANSPORTER"/>
    <property type="match status" value="1"/>
</dbReference>
<reference evidence="7 8" key="1">
    <citation type="submission" date="2019-07" db="EMBL/GenBank/DDBJ databases">
        <title>Genomics analysis of Aphanomyces spp. identifies a new class of oomycete effector associated with host adaptation.</title>
        <authorList>
            <person name="Gaulin E."/>
        </authorList>
    </citation>
    <scope>NUCLEOTIDE SEQUENCE [LARGE SCALE GENOMIC DNA]</scope>
    <source>
        <strain evidence="7 8">ATCC 201684</strain>
    </source>
</reference>
<evidence type="ECO:0000313" key="7">
    <source>
        <dbReference type="EMBL" id="KAF0735670.1"/>
    </source>
</evidence>
<feature type="transmembrane region" description="Helical" evidence="5">
    <location>
        <begin position="47"/>
        <end position="69"/>
    </location>
</feature>
<feature type="transmembrane region" description="Helical" evidence="5">
    <location>
        <begin position="288"/>
        <end position="307"/>
    </location>
</feature>
<gene>
    <name evidence="7" type="ORF">Ae201684_007986</name>
</gene>
<keyword evidence="6" id="KW-0732">Signal</keyword>
<keyword evidence="4 5" id="KW-0472">Membrane</keyword>
<evidence type="ECO:0000256" key="2">
    <source>
        <dbReference type="ARBA" id="ARBA00022692"/>
    </source>
</evidence>
<evidence type="ECO:0000256" key="6">
    <source>
        <dbReference type="SAM" id="SignalP"/>
    </source>
</evidence>
<organism evidence="7 8">
    <name type="scientific">Aphanomyces euteiches</name>
    <dbReference type="NCBI Taxonomy" id="100861"/>
    <lineage>
        <taxon>Eukaryota</taxon>
        <taxon>Sar</taxon>
        <taxon>Stramenopiles</taxon>
        <taxon>Oomycota</taxon>
        <taxon>Saprolegniomycetes</taxon>
        <taxon>Saprolegniales</taxon>
        <taxon>Verrucalvaceae</taxon>
        <taxon>Aphanomyces</taxon>
    </lineage>
</organism>
<proteinExistence type="predicted"/>
<feature type="transmembrane region" description="Helical" evidence="5">
    <location>
        <begin position="81"/>
        <end position="103"/>
    </location>
</feature>
<dbReference type="GO" id="GO:0005385">
    <property type="term" value="F:zinc ion transmembrane transporter activity"/>
    <property type="evidence" value="ECO:0007669"/>
    <property type="project" value="TreeGrafter"/>
</dbReference>
<dbReference type="Proteomes" id="UP000481153">
    <property type="component" value="Unassembled WGS sequence"/>
</dbReference>
<feature type="transmembrane region" description="Helical" evidence="5">
    <location>
        <begin position="328"/>
        <end position="347"/>
    </location>
</feature>
<keyword evidence="2 5" id="KW-0812">Transmembrane</keyword>
<evidence type="ECO:0000256" key="4">
    <source>
        <dbReference type="ARBA" id="ARBA00023136"/>
    </source>
</evidence>
<sequence length="350" mass="37760">MSRNALISFFLLLGLAAAKRAHGNDVSDDDDNSLCGVVTKEDEYDHPLHMAAVFIVLGVSLLGSFLPVLSSYISWLRNNRPILDILNAFGIGVVVSTACIHMIPTAIETLANKCLNLSYDCLAMVIVLATILLMQVTETELTLKQSNGLTDDDKFLDTYDPVVSSSGDLVTQLSHRHHHHHHAEEQTKAAARKKINVLIFEVGVAIHSVIIGLELGVATGTSFTTLLSAICFHQFFEGVAVGSSAVSAFSTIRSSILTAVVYSLSTPVGIAIGIGIHSTYSETSTTSLWVRGILDAMAGGILIYTGLVELLTYQYTINGDFHRMSSSFRLLCYTCVWMGACAMAVVGKWA</sequence>
<evidence type="ECO:0000256" key="5">
    <source>
        <dbReference type="SAM" id="Phobius"/>
    </source>
</evidence>
<keyword evidence="3 5" id="KW-1133">Transmembrane helix</keyword>
<dbReference type="Pfam" id="PF02535">
    <property type="entry name" value="Zip"/>
    <property type="match status" value="1"/>
</dbReference>
<keyword evidence="8" id="KW-1185">Reference proteome</keyword>
<evidence type="ECO:0000313" key="8">
    <source>
        <dbReference type="Proteomes" id="UP000481153"/>
    </source>
</evidence>